<evidence type="ECO:0000313" key="1">
    <source>
        <dbReference type="Proteomes" id="UP000492821"/>
    </source>
</evidence>
<dbReference type="AlphaFoldDB" id="A0A7E4WC19"/>
<reference evidence="1" key="1">
    <citation type="journal article" date="2013" name="Genetics">
        <title>The draft genome and transcriptome of Panagrellus redivivus are shaped by the harsh demands of a free-living lifestyle.</title>
        <authorList>
            <person name="Srinivasan J."/>
            <person name="Dillman A.R."/>
            <person name="Macchietto M.G."/>
            <person name="Heikkinen L."/>
            <person name="Lakso M."/>
            <person name="Fracchia K.M."/>
            <person name="Antoshechkin I."/>
            <person name="Mortazavi A."/>
            <person name="Wong G."/>
            <person name="Sternberg P.W."/>
        </authorList>
    </citation>
    <scope>NUCLEOTIDE SEQUENCE [LARGE SCALE GENOMIC DNA]</scope>
    <source>
        <strain evidence="1">MT8872</strain>
    </source>
</reference>
<evidence type="ECO:0000313" key="2">
    <source>
        <dbReference type="WBParaSite" id="Pan_g9486.t1"/>
    </source>
</evidence>
<name>A0A7E4WC19_PANRE</name>
<protein>
    <submittedName>
        <fullName evidence="2">Uncharacterized protein</fullName>
    </submittedName>
</protein>
<proteinExistence type="predicted"/>
<accession>A0A7E4WC19</accession>
<organism evidence="1 2">
    <name type="scientific">Panagrellus redivivus</name>
    <name type="common">Microworm</name>
    <dbReference type="NCBI Taxonomy" id="6233"/>
    <lineage>
        <taxon>Eukaryota</taxon>
        <taxon>Metazoa</taxon>
        <taxon>Ecdysozoa</taxon>
        <taxon>Nematoda</taxon>
        <taxon>Chromadorea</taxon>
        <taxon>Rhabditida</taxon>
        <taxon>Tylenchina</taxon>
        <taxon>Panagrolaimomorpha</taxon>
        <taxon>Panagrolaimoidea</taxon>
        <taxon>Panagrolaimidae</taxon>
        <taxon>Panagrellus</taxon>
    </lineage>
</organism>
<dbReference type="Proteomes" id="UP000492821">
    <property type="component" value="Unassembled WGS sequence"/>
</dbReference>
<keyword evidence="1" id="KW-1185">Reference proteome</keyword>
<sequence>MQYCFVRPHEGVLHEVLDHRSLIIRHLICHVLPSLHLLPAQAFLGLFQLPSRNRSQIRFRSPAFRFTAINARLKLSRHSYLGQQNVISFLHSVLRADGLLAVSLIQESYGTALAEQLLRELWVMSESRQVRLRAPKLYDSLPTDLKLPSFSQSPNDLPKVPLMTSFTYDTPLKPHFK</sequence>
<reference evidence="2" key="2">
    <citation type="submission" date="2020-10" db="UniProtKB">
        <authorList>
            <consortium name="WormBaseParasite"/>
        </authorList>
    </citation>
    <scope>IDENTIFICATION</scope>
</reference>
<dbReference type="WBParaSite" id="Pan_g9486.t1">
    <property type="protein sequence ID" value="Pan_g9486.t1"/>
    <property type="gene ID" value="Pan_g9486"/>
</dbReference>